<dbReference type="PANTHER" id="PTHR19959">
    <property type="entry name" value="KINESIN LIGHT CHAIN"/>
    <property type="match status" value="1"/>
</dbReference>
<protein>
    <recommendedName>
        <fullName evidence="4">Tetratricopeptide repeat protein</fullName>
    </recommendedName>
</protein>
<dbReference type="InterPro" id="IPR011990">
    <property type="entry name" value="TPR-like_helical_dom_sf"/>
</dbReference>
<feature type="region of interest" description="Disordered" evidence="1">
    <location>
        <begin position="1"/>
        <end position="53"/>
    </location>
</feature>
<dbReference type="SUPFAM" id="SSF48452">
    <property type="entry name" value="TPR-like"/>
    <property type="match status" value="1"/>
</dbReference>
<feature type="compositionally biased region" description="Basic and acidic residues" evidence="1">
    <location>
        <begin position="39"/>
        <end position="53"/>
    </location>
</feature>
<evidence type="ECO:0000256" key="1">
    <source>
        <dbReference type="SAM" id="MobiDB-lite"/>
    </source>
</evidence>
<accession>A0AAN6PTS8</accession>
<evidence type="ECO:0000313" key="3">
    <source>
        <dbReference type="Proteomes" id="UP001305647"/>
    </source>
</evidence>
<evidence type="ECO:0008006" key="4">
    <source>
        <dbReference type="Google" id="ProtNLM"/>
    </source>
</evidence>
<proteinExistence type="predicted"/>
<organism evidence="2 3">
    <name type="scientific">Parathielavia hyrcaniae</name>
    <dbReference type="NCBI Taxonomy" id="113614"/>
    <lineage>
        <taxon>Eukaryota</taxon>
        <taxon>Fungi</taxon>
        <taxon>Dikarya</taxon>
        <taxon>Ascomycota</taxon>
        <taxon>Pezizomycotina</taxon>
        <taxon>Sordariomycetes</taxon>
        <taxon>Sordariomycetidae</taxon>
        <taxon>Sordariales</taxon>
        <taxon>Chaetomiaceae</taxon>
        <taxon>Parathielavia</taxon>
    </lineage>
</organism>
<dbReference type="EMBL" id="MU863671">
    <property type="protein sequence ID" value="KAK4097643.1"/>
    <property type="molecule type" value="Genomic_DNA"/>
</dbReference>
<reference evidence="2" key="2">
    <citation type="submission" date="2023-05" db="EMBL/GenBank/DDBJ databases">
        <authorList>
            <consortium name="Lawrence Berkeley National Laboratory"/>
            <person name="Steindorff A."/>
            <person name="Hensen N."/>
            <person name="Bonometti L."/>
            <person name="Westerberg I."/>
            <person name="Brannstrom I.O."/>
            <person name="Guillou S."/>
            <person name="Cros-Aarteil S."/>
            <person name="Calhoun S."/>
            <person name="Haridas S."/>
            <person name="Kuo A."/>
            <person name="Mondo S."/>
            <person name="Pangilinan J."/>
            <person name="Riley R."/>
            <person name="Labutti K."/>
            <person name="Andreopoulos B."/>
            <person name="Lipzen A."/>
            <person name="Chen C."/>
            <person name="Yanf M."/>
            <person name="Daum C."/>
            <person name="Ng V."/>
            <person name="Clum A."/>
            <person name="Ohm R."/>
            <person name="Martin F."/>
            <person name="Silar P."/>
            <person name="Natvig D."/>
            <person name="Lalanne C."/>
            <person name="Gautier V."/>
            <person name="Ament-Velasquez S.L."/>
            <person name="Kruys A."/>
            <person name="Hutchinson M.I."/>
            <person name="Powell A.J."/>
            <person name="Barry K."/>
            <person name="Miller A.N."/>
            <person name="Grigoriev I.V."/>
            <person name="Debuchy R."/>
            <person name="Gladieux P."/>
            <person name="Thoren M.H."/>
            <person name="Johannesson H."/>
        </authorList>
    </citation>
    <scope>NUCLEOTIDE SEQUENCE</scope>
    <source>
        <strain evidence="2">CBS 757.83</strain>
    </source>
</reference>
<sequence length="218" mass="23724">MSHTSRASLPEPRPTQRRSALADPLDCPEIQRSGGPRSPRADKVADTTPQDHPDRAALLNNLGNCLGTRFERTGSMDDLNRAVDVADKAVDATPQDHPDRAALLTNLGNRLGSRFERTGSIGDLNRAVDVADKAVDATPHDHPDRAGLLNNLGNTLGRRFERTGSMGDLNRGLSSYKEGWNCRGNSHREARPVEEALSAGDLFRMCGRFVRASCKDST</sequence>
<name>A0AAN6PTS8_9PEZI</name>
<keyword evidence="3" id="KW-1185">Reference proteome</keyword>
<comment type="caution">
    <text evidence="2">The sequence shown here is derived from an EMBL/GenBank/DDBJ whole genome shotgun (WGS) entry which is preliminary data.</text>
</comment>
<reference evidence="2" key="1">
    <citation type="journal article" date="2023" name="Mol. Phylogenet. Evol.">
        <title>Genome-scale phylogeny and comparative genomics of the fungal order Sordariales.</title>
        <authorList>
            <person name="Hensen N."/>
            <person name="Bonometti L."/>
            <person name="Westerberg I."/>
            <person name="Brannstrom I.O."/>
            <person name="Guillou S."/>
            <person name="Cros-Aarteil S."/>
            <person name="Calhoun S."/>
            <person name="Haridas S."/>
            <person name="Kuo A."/>
            <person name="Mondo S."/>
            <person name="Pangilinan J."/>
            <person name="Riley R."/>
            <person name="LaButti K."/>
            <person name="Andreopoulos B."/>
            <person name="Lipzen A."/>
            <person name="Chen C."/>
            <person name="Yan M."/>
            <person name="Daum C."/>
            <person name="Ng V."/>
            <person name="Clum A."/>
            <person name="Steindorff A."/>
            <person name="Ohm R.A."/>
            <person name="Martin F."/>
            <person name="Silar P."/>
            <person name="Natvig D.O."/>
            <person name="Lalanne C."/>
            <person name="Gautier V."/>
            <person name="Ament-Velasquez S.L."/>
            <person name="Kruys A."/>
            <person name="Hutchinson M.I."/>
            <person name="Powell A.J."/>
            <person name="Barry K."/>
            <person name="Miller A.N."/>
            <person name="Grigoriev I.V."/>
            <person name="Debuchy R."/>
            <person name="Gladieux P."/>
            <person name="Hiltunen Thoren M."/>
            <person name="Johannesson H."/>
        </authorList>
    </citation>
    <scope>NUCLEOTIDE SEQUENCE</scope>
    <source>
        <strain evidence="2">CBS 757.83</strain>
    </source>
</reference>
<dbReference type="Proteomes" id="UP001305647">
    <property type="component" value="Unassembled WGS sequence"/>
</dbReference>
<evidence type="ECO:0000313" key="2">
    <source>
        <dbReference type="EMBL" id="KAK4097643.1"/>
    </source>
</evidence>
<dbReference type="Gene3D" id="1.25.40.10">
    <property type="entry name" value="Tetratricopeptide repeat domain"/>
    <property type="match status" value="1"/>
</dbReference>
<dbReference type="PANTHER" id="PTHR19959:SF119">
    <property type="entry name" value="FUNGAL LIPASE-LIKE DOMAIN-CONTAINING PROTEIN"/>
    <property type="match status" value="1"/>
</dbReference>
<gene>
    <name evidence="2" type="ORF">N658DRAFT_269779</name>
</gene>
<dbReference type="AlphaFoldDB" id="A0AAN6PTS8"/>